<dbReference type="EMBL" id="JABEQJ010000024">
    <property type="protein sequence ID" value="MBB2161720.1"/>
    <property type="molecule type" value="Genomic_DNA"/>
</dbReference>
<organism evidence="13 14">
    <name type="scientific">Gluconacetobacter sacchari</name>
    <dbReference type="NCBI Taxonomy" id="92759"/>
    <lineage>
        <taxon>Bacteria</taxon>
        <taxon>Pseudomonadati</taxon>
        <taxon>Pseudomonadota</taxon>
        <taxon>Alphaproteobacteria</taxon>
        <taxon>Acetobacterales</taxon>
        <taxon>Acetobacteraceae</taxon>
        <taxon>Gluconacetobacter</taxon>
    </lineage>
</organism>
<evidence type="ECO:0000256" key="8">
    <source>
        <dbReference type="ARBA" id="ARBA00029745"/>
    </source>
</evidence>
<dbReference type="GO" id="GO:0006777">
    <property type="term" value="P:Mo-molybdopterin cofactor biosynthetic process"/>
    <property type="evidence" value="ECO:0007669"/>
    <property type="project" value="UniProtKB-KW"/>
</dbReference>
<dbReference type="Gene3D" id="3.90.1170.40">
    <property type="entry name" value="Molybdopterin biosynthesis MoaE subunit"/>
    <property type="match status" value="1"/>
</dbReference>
<evidence type="ECO:0000256" key="1">
    <source>
        <dbReference type="ARBA" id="ARBA00005046"/>
    </source>
</evidence>
<reference evidence="13 14" key="1">
    <citation type="submission" date="2020-04" db="EMBL/GenBank/DDBJ databases">
        <title>Description of novel Gluconacetobacter.</title>
        <authorList>
            <person name="Sombolestani A."/>
        </authorList>
    </citation>
    <scope>NUCLEOTIDE SEQUENCE [LARGE SCALE GENOMIC DNA]</scope>
    <source>
        <strain evidence="13 14">LMG 19747</strain>
    </source>
</reference>
<comment type="function">
    <text evidence="6">Converts molybdopterin precursor Z into molybdopterin. This requires the incorporation of two sulfur atoms into precursor Z to generate a dithiolene group. The sulfur is provided by MoaD.</text>
</comment>
<evidence type="ECO:0000256" key="5">
    <source>
        <dbReference type="ARBA" id="ARBA00023150"/>
    </source>
</evidence>
<evidence type="ECO:0000256" key="3">
    <source>
        <dbReference type="ARBA" id="ARBA00011950"/>
    </source>
</evidence>
<dbReference type="RefSeq" id="WP_182998545.1">
    <property type="nucleotide sequence ID" value="NZ_JABEQJ010000024.1"/>
</dbReference>
<dbReference type="Proteomes" id="UP000589085">
    <property type="component" value="Unassembled WGS sequence"/>
</dbReference>
<dbReference type="SUPFAM" id="SSF54690">
    <property type="entry name" value="Molybdopterin synthase subunit MoaE"/>
    <property type="match status" value="1"/>
</dbReference>
<dbReference type="AlphaFoldDB" id="A0A7W4IF47"/>
<comment type="caution">
    <text evidence="13">The sequence shown here is derived from an EMBL/GenBank/DDBJ whole genome shotgun (WGS) entry which is preliminary data.</text>
</comment>
<evidence type="ECO:0000256" key="6">
    <source>
        <dbReference type="ARBA" id="ARBA00025448"/>
    </source>
</evidence>
<dbReference type="UniPathway" id="UPA00344"/>
<dbReference type="CDD" id="cd00756">
    <property type="entry name" value="MoaE"/>
    <property type="match status" value="1"/>
</dbReference>
<evidence type="ECO:0000256" key="9">
    <source>
        <dbReference type="ARBA" id="ARBA00030407"/>
    </source>
</evidence>
<dbReference type="InterPro" id="IPR036563">
    <property type="entry name" value="MoaE_sf"/>
</dbReference>
<evidence type="ECO:0000313" key="13">
    <source>
        <dbReference type="EMBL" id="MBB2161720.1"/>
    </source>
</evidence>
<comment type="similarity">
    <text evidence="2">Belongs to the MoaE family.</text>
</comment>
<dbReference type="Pfam" id="PF02391">
    <property type="entry name" value="MoaE"/>
    <property type="match status" value="1"/>
</dbReference>
<evidence type="ECO:0000313" key="14">
    <source>
        <dbReference type="Proteomes" id="UP000589085"/>
    </source>
</evidence>
<evidence type="ECO:0000256" key="7">
    <source>
        <dbReference type="ARBA" id="ARBA00026066"/>
    </source>
</evidence>
<dbReference type="PANTHER" id="PTHR23404">
    <property type="entry name" value="MOLYBDOPTERIN SYNTHASE RELATED"/>
    <property type="match status" value="1"/>
</dbReference>
<dbReference type="EC" id="2.8.1.12" evidence="3"/>
<keyword evidence="5" id="KW-0501">Molybdenum cofactor biosynthesis</keyword>
<protein>
    <recommendedName>
        <fullName evidence="4">Molybdopterin synthase catalytic subunit</fullName>
        <ecNumber evidence="3">2.8.1.12</ecNumber>
    </recommendedName>
    <alternativeName>
        <fullName evidence="10">MPT synthase subunit 2</fullName>
    </alternativeName>
    <alternativeName>
        <fullName evidence="8">Molybdenum cofactor biosynthesis protein E</fullName>
    </alternativeName>
    <alternativeName>
        <fullName evidence="9">Molybdopterin-converting factor large subunit</fullName>
    </alternativeName>
    <alternativeName>
        <fullName evidence="11">Molybdopterin-converting factor subunit 2</fullName>
    </alternativeName>
</protein>
<comment type="pathway">
    <text evidence="1">Cofactor biosynthesis; molybdopterin biosynthesis.</text>
</comment>
<comment type="catalytic activity">
    <reaction evidence="12">
        <text>2 [molybdopterin-synthase sulfur-carrier protein]-C-terminal-Gly-aminoethanethioate + cyclic pyranopterin phosphate + H2O = molybdopterin + 2 [molybdopterin-synthase sulfur-carrier protein]-C-terminal Gly-Gly + 2 H(+)</text>
        <dbReference type="Rhea" id="RHEA:26333"/>
        <dbReference type="Rhea" id="RHEA-COMP:12202"/>
        <dbReference type="Rhea" id="RHEA-COMP:19907"/>
        <dbReference type="ChEBI" id="CHEBI:15377"/>
        <dbReference type="ChEBI" id="CHEBI:15378"/>
        <dbReference type="ChEBI" id="CHEBI:58698"/>
        <dbReference type="ChEBI" id="CHEBI:59648"/>
        <dbReference type="ChEBI" id="CHEBI:90778"/>
        <dbReference type="ChEBI" id="CHEBI:232372"/>
        <dbReference type="EC" id="2.8.1.12"/>
    </reaction>
</comment>
<name>A0A7W4IF47_9PROT</name>
<evidence type="ECO:0000256" key="10">
    <source>
        <dbReference type="ARBA" id="ARBA00030781"/>
    </source>
</evidence>
<dbReference type="GO" id="GO:0030366">
    <property type="term" value="F:molybdopterin synthase activity"/>
    <property type="evidence" value="ECO:0007669"/>
    <property type="project" value="UniProtKB-EC"/>
</dbReference>
<evidence type="ECO:0000256" key="2">
    <source>
        <dbReference type="ARBA" id="ARBA00005426"/>
    </source>
</evidence>
<evidence type="ECO:0000256" key="11">
    <source>
        <dbReference type="ARBA" id="ARBA00032474"/>
    </source>
</evidence>
<dbReference type="InterPro" id="IPR003448">
    <property type="entry name" value="Mopterin_biosynth_MoaE"/>
</dbReference>
<evidence type="ECO:0000256" key="4">
    <source>
        <dbReference type="ARBA" id="ARBA00013858"/>
    </source>
</evidence>
<sequence>MRVDIRVQEETFSLDAELARLADAGLEMGGIGAFVGVVRGDAGLAALVLEHYPGMTESMIARIVDQAGSRFGLLACTVVHRVGRLPVGAPIVLVLCAAAHRGAALDATGFVIDWLKTQAPFWKREEYPDGQARWVAARPSDEEAAARWGTAGPAES</sequence>
<evidence type="ECO:0000256" key="12">
    <source>
        <dbReference type="ARBA" id="ARBA00049878"/>
    </source>
</evidence>
<accession>A0A7W4IF47</accession>
<comment type="subunit">
    <text evidence="7">Heterotetramer of 2 MoaD subunits and 2 MoaE subunits. Also stable as homodimer. The enzyme changes between these two forms during catalysis.</text>
</comment>
<gene>
    <name evidence="13" type="ORF">HLH48_16370</name>
</gene>
<proteinExistence type="inferred from homology"/>